<dbReference type="KEGG" id="tva:4747080"/>
<feature type="transmembrane region" description="Helical" evidence="2">
    <location>
        <begin position="540"/>
        <end position="567"/>
    </location>
</feature>
<dbReference type="EMBL" id="DS114203">
    <property type="protein sequence ID" value="EAX89410.1"/>
    <property type="molecule type" value="Genomic_DNA"/>
</dbReference>
<dbReference type="VEuPathDB" id="TrichDB:TVAGG3_1050080"/>
<proteinExistence type="predicted"/>
<reference evidence="3" key="2">
    <citation type="journal article" date="2007" name="Science">
        <title>Draft genome sequence of the sexually transmitted pathogen Trichomonas vaginalis.</title>
        <authorList>
            <person name="Carlton J.M."/>
            <person name="Hirt R.P."/>
            <person name="Silva J.C."/>
            <person name="Delcher A.L."/>
            <person name="Schatz M."/>
            <person name="Zhao Q."/>
            <person name="Wortman J.R."/>
            <person name="Bidwell S.L."/>
            <person name="Alsmark U.C.M."/>
            <person name="Besteiro S."/>
            <person name="Sicheritz-Ponten T."/>
            <person name="Noel C.J."/>
            <person name="Dacks J.B."/>
            <person name="Foster P.G."/>
            <person name="Simillion C."/>
            <person name="Van de Peer Y."/>
            <person name="Miranda-Saavedra D."/>
            <person name="Barton G.J."/>
            <person name="Westrop G.D."/>
            <person name="Mueller S."/>
            <person name="Dessi D."/>
            <person name="Fiori P.L."/>
            <person name="Ren Q."/>
            <person name="Paulsen I."/>
            <person name="Zhang H."/>
            <person name="Bastida-Corcuera F.D."/>
            <person name="Simoes-Barbosa A."/>
            <person name="Brown M.T."/>
            <person name="Hayes R.D."/>
            <person name="Mukherjee M."/>
            <person name="Okumura C.Y."/>
            <person name="Schneider R."/>
            <person name="Smith A.J."/>
            <person name="Vanacova S."/>
            <person name="Villalvazo M."/>
            <person name="Haas B.J."/>
            <person name="Pertea M."/>
            <person name="Feldblyum T.V."/>
            <person name="Utterback T.R."/>
            <person name="Shu C.L."/>
            <person name="Osoegawa K."/>
            <person name="de Jong P.J."/>
            <person name="Hrdy I."/>
            <person name="Horvathova L."/>
            <person name="Zubacova Z."/>
            <person name="Dolezal P."/>
            <person name="Malik S.B."/>
            <person name="Logsdon J.M. Jr."/>
            <person name="Henze K."/>
            <person name="Gupta A."/>
            <person name="Wang C.C."/>
            <person name="Dunne R.L."/>
            <person name="Upcroft J.A."/>
            <person name="Upcroft P."/>
            <person name="White O."/>
            <person name="Salzberg S.L."/>
            <person name="Tang P."/>
            <person name="Chiu C.-H."/>
            <person name="Lee Y.-S."/>
            <person name="Embley T.M."/>
            <person name="Coombs G.H."/>
            <person name="Mottram J.C."/>
            <person name="Tachezy J."/>
            <person name="Fraser-Liggett C.M."/>
            <person name="Johnson P.J."/>
        </authorList>
    </citation>
    <scope>NUCLEOTIDE SEQUENCE [LARGE SCALE GENOMIC DNA]</scope>
    <source>
        <strain evidence="3">G3</strain>
    </source>
</reference>
<dbReference type="InParanoid" id="A2G0B3"/>
<evidence type="ECO:0000256" key="1">
    <source>
        <dbReference type="SAM" id="MobiDB-lite"/>
    </source>
</evidence>
<feature type="region of interest" description="Disordered" evidence="1">
    <location>
        <begin position="574"/>
        <end position="594"/>
    </location>
</feature>
<keyword evidence="4" id="KW-1185">Reference proteome</keyword>
<accession>A2G0B3</accession>
<gene>
    <name evidence="3" type="ORF">TVAG_320440</name>
</gene>
<organism evidence="3 4">
    <name type="scientific">Trichomonas vaginalis (strain ATCC PRA-98 / G3)</name>
    <dbReference type="NCBI Taxonomy" id="412133"/>
    <lineage>
        <taxon>Eukaryota</taxon>
        <taxon>Metamonada</taxon>
        <taxon>Parabasalia</taxon>
        <taxon>Trichomonadida</taxon>
        <taxon>Trichomonadidae</taxon>
        <taxon>Trichomonas</taxon>
    </lineage>
</organism>
<keyword evidence="2" id="KW-0472">Membrane</keyword>
<dbReference type="PANTHER" id="PTHR16861:SF4">
    <property type="entry name" value="SH3 DOMAIN PROTEIN (AFU_ORTHOLOGUE AFUA_1G13610)"/>
    <property type="match status" value="1"/>
</dbReference>
<evidence type="ECO:0000256" key="2">
    <source>
        <dbReference type="SAM" id="Phobius"/>
    </source>
</evidence>
<sequence>MLTLFFFRISSYKLSREENSVPYSECTEIQKPETSDLFTIQNIEIPAGGCLKTDSNAILAGDTDYDVEYTIVQQGNDPIENDPVPNPIVLNNINPTSKTIHYKITCHNSESNCNIRIAQIKGSIQVKDDDNYVNYDYVSYITTNYDDKLEGHHISIDDNNFDKVYAYFLPKQELLLSFSADSSSTITSLTNDGVNYQNTVSQELTITEPYGLKIDGGEENINIGFSIRYSSKGTISDQNQINFIEMKGFIPFTDGQLYLSDLVSEQPSVESDNNDTDDTDIFGECEDLDSQAYDYNVIFTREIQPGNCVKSLSNLVIATNTSLLVDTKTYLFSEDKYIDKTGIENPFIINNENSYDKNLYSKIYCKNPDETCHIEYAFIKGTNTYQNGDGFQTMISYISTKTEGLLIGDMSSDESTGNYTEVTLHFFSKAKLFGNFSSTNKVLFTQKHHRSEENVTQKEVNFTSPSMFSLTPYINTISHFEFSYSMGKTASESNDSFFPIFEGIIPDKGGVLLLSDLKQIDLPNNSHVSHTPQPTEPGKFPVGIVAGVVCALVVAFTALAVTIWFVFFRKRNNKAKKNDSSTSSSSSDEKPEEP</sequence>
<dbReference type="Proteomes" id="UP000001542">
    <property type="component" value="Unassembled WGS sequence"/>
</dbReference>
<dbReference type="RefSeq" id="XP_001302340.1">
    <property type="nucleotide sequence ID" value="XM_001302339.1"/>
</dbReference>
<reference evidence="3" key="1">
    <citation type="submission" date="2006-10" db="EMBL/GenBank/DDBJ databases">
        <authorList>
            <person name="Amadeo P."/>
            <person name="Zhao Q."/>
            <person name="Wortman J."/>
            <person name="Fraser-Liggett C."/>
            <person name="Carlton J."/>
        </authorList>
    </citation>
    <scope>NUCLEOTIDE SEQUENCE</scope>
    <source>
        <strain evidence="3">G3</strain>
    </source>
</reference>
<evidence type="ECO:0000313" key="4">
    <source>
        <dbReference type="Proteomes" id="UP000001542"/>
    </source>
</evidence>
<name>A2G0B3_TRIV3</name>
<dbReference type="CDD" id="cd12087">
    <property type="entry name" value="TM_EGFR-like"/>
    <property type="match status" value="1"/>
</dbReference>
<dbReference type="AlphaFoldDB" id="A2G0B3"/>
<dbReference type="VEuPathDB" id="TrichDB:TVAG_320440"/>
<protein>
    <submittedName>
        <fullName evidence="3">Uncharacterized protein</fullName>
    </submittedName>
</protein>
<dbReference type="PANTHER" id="PTHR16861">
    <property type="entry name" value="GLYCOPROTEIN 38"/>
    <property type="match status" value="1"/>
</dbReference>
<keyword evidence="2" id="KW-1133">Transmembrane helix</keyword>
<keyword evidence="2" id="KW-0812">Transmembrane</keyword>
<evidence type="ECO:0000313" key="3">
    <source>
        <dbReference type="EMBL" id="EAX89410.1"/>
    </source>
</evidence>